<gene>
    <name evidence="2" type="ORF">PVAG01_08499</name>
</gene>
<name>A0ABR4P9P3_9HELO</name>
<evidence type="ECO:0000313" key="3">
    <source>
        <dbReference type="Proteomes" id="UP001629113"/>
    </source>
</evidence>
<dbReference type="Proteomes" id="UP001629113">
    <property type="component" value="Unassembled WGS sequence"/>
</dbReference>
<dbReference type="EMBL" id="JBFCZG010000007">
    <property type="protein sequence ID" value="KAL3420000.1"/>
    <property type="molecule type" value="Genomic_DNA"/>
</dbReference>
<comment type="caution">
    <text evidence="2">The sequence shown here is derived from an EMBL/GenBank/DDBJ whole genome shotgun (WGS) entry which is preliminary data.</text>
</comment>
<accession>A0ABR4P9P3</accession>
<organism evidence="2 3">
    <name type="scientific">Phlyctema vagabunda</name>
    <dbReference type="NCBI Taxonomy" id="108571"/>
    <lineage>
        <taxon>Eukaryota</taxon>
        <taxon>Fungi</taxon>
        <taxon>Dikarya</taxon>
        <taxon>Ascomycota</taxon>
        <taxon>Pezizomycotina</taxon>
        <taxon>Leotiomycetes</taxon>
        <taxon>Helotiales</taxon>
        <taxon>Dermateaceae</taxon>
        <taxon>Phlyctema</taxon>
    </lineage>
</organism>
<feature type="region of interest" description="Disordered" evidence="1">
    <location>
        <begin position="1"/>
        <end position="35"/>
    </location>
</feature>
<evidence type="ECO:0000256" key="1">
    <source>
        <dbReference type="SAM" id="MobiDB-lite"/>
    </source>
</evidence>
<sequence length="97" mass="11497">MLTTAEMPALQSQPSLDEKEKARRAEEEQKAREERRILREKREKLKAKEEKKRQRRIDHAKIWTDIYPVALSSSAGAFTQNYKKNDGSISWWKLCCF</sequence>
<evidence type="ECO:0000313" key="2">
    <source>
        <dbReference type="EMBL" id="KAL3420000.1"/>
    </source>
</evidence>
<proteinExistence type="predicted"/>
<reference evidence="2 3" key="1">
    <citation type="submission" date="2024-06" db="EMBL/GenBank/DDBJ databases">
        <title>Complete genome of Phlyctema vagabunda strain 19-DSS-EL-015.</title>
        <authorList>
            <person name="Fiorenzani C."/>
        </authorList>
    </citation>
    <scope>NUCLEOTIDE SEQUENCE [LARGE SCALE GENOMIC DNA]</scope>
    <source>
        <strain evidence="2 3">19-DSS-EL-015</strain>
    </source>
</reference>
<feature type="compositionally biased region" description="Basic and acidic residues" evidence="1">
    <location>
        <begin position="16"/>
        <end position="35"/>
    </location>
</feature>
<keyword evidence="3" id="KW-1185">Reference proteome</keyword>
<protein>
    <submittedName>
        <fullName evidence="2">Uncharacterized protein</fullName>
    </submittedName>
</protein>